<sequence>MLEEDVFAMMRSWTVWMWLAISGVGGLSAVVFAGTFDQESTSFLFGWFLVLYVALGSFMVMIIGSSSGGIDPRTLGDSIISHGVTPVQFVLSLLTSRTLTVLGMSLLIITPVAFAMMSTGVSNDLDPSGIL</sequence>
<feature type="transmembrane region" description="Helical" evidence="1">
    <location>
        <begin position="15"/>
        <end position="36"/>
    </location>
</feature>
<proteinExistence type="predicted"/>
<evidence type="ECO:0000313" key="2">
    <source>
        <dbReference type="EMBL" id="SVB56871.1"/>
    </source>
</evidence>
<name>A0A382F421_9ZZZZ</name>
<keyword evidence="1" id="KW-0472">Membrane</keyword>
<keyword evidence="1" id="KW-1133">Transmembrane helix</keyword>
<feature type="transmembrane region" description="Helical" evidence="1">
    <location>
        <begin position="101"/>
        <end position="121"/>
    </location>
</feature>
<feature type="non-terminal residue" evidence="2">
    <location>
        <position position="131"/>
    </location>
</feature>
<dbReference type="EMBL" id="UINC01047512">
    <property type="protein sequence ID" value="SVB56871.1"/>
    <property type="molecule type" value="Genomic_DNA"/>
</dbReference>
<accession>A0A382F421</accession>
<dbReference type="AlphaFoldDB" id="A0A382F421"/>
<gene>
    <name evidence="2" type="ORF">METZ01_LOCUS209725</name>
</gene>
<organism evidence="2">
    <name type="scientific">marine metagenome</name>
    <dbReference type="NCBI Taxonomy" id="408172"/>
    <lineage>
        <taxon>unclassified sequences</taxon>
        <taxon>metagenomes</taxon>
        <taxon>ecological metagenomes</taxon>
    </lineage>
</organism>
<feature type="transmembrane region" description="Helical" evidence="1">
    <location>
        <begin position="43"/>
        <end position="63"/>
    </location>
</feature>
<feature type="transmembrane region" description="Helical" evidence="1">
    <location>
        <begin position="75"/>
        <end position="94"/>
    </location>
</feature>
<keyword evidence="1" id="KW-0812">Transmembrane</keyword>
<protein>
    <submittedName>
        <fullName evidence="2">Uncharacterized protein</fullName>
    </submittedName>
</protein>
<evidence type="ECO:0000256" key="1">
    <source>
        <dbReference type="SAM" id="Phobius"/>
    </source>
</evidence>
<reference evidence="2" key="1">
    <citation type="submission" date="2018-05" db="EMBL/GenBank/DDBJ databases">
        <authorList>
            <person name="Lanie J.A."/>
            <person name="Ng W.-L."/>
            <person name="Kazmierczak K.M."/>
            <person name="Andrzejewski T.M."/>
            <person name="Davidsen T.M."/>
            <person name="Wayne K.J."/>
            <person name="Tettelin H."/>
            <person name="Glass J.I."/>
            <person name="Rusch D."/>
            <person name="Podicherti R."/>
            <person name="Tsui H.-C.T."/>
            <person name="Winkler M.E."/>
        </authorList>
    </citation>
    <scope>NUCLEOTIDE SEQUENCE</scope>
</reference>